<dbReference type="AlphaFoldDB" id="A0A9P6GNQ6"/>
<name>A0A9P6GNQ6_9PLEO</name>
<protein>
    <recommendedName>
        <fullName evidence="1">Tautomerase cis-CaaD-like domain-containing protein</fullName>
    </recommendedName>
</protein>
<organism evidence="2 3">
    <name type="scientific">Paraphaeosphaeria minitans</name>
    <dbReference type="NCBI Taxonomy" id="565426"/>
    <lineage>
        <taxon>Eukaryota</taxon>
        <taxon>Fungi</taxon>
        <taxon>Dikarya</taxon>
        <taxon>Ascomycota</taxon>
        <taxon>Pezizomycotina</taxon>
        <taxon>Dothideomycetes</taxon>
        <taxon>Pleosporomycetidae</taxon>
        <taxon>Pleosporales</taxon>
        <taxon>Massarineae</taxon>
        <taxon>Didymosphaeriaceae</taxon>
        <taxon>Paraphaeosphaeria</taxon>
    </lineage>
</organism>
<dbReference type="OrthoDB" id="2129288at2759"/>
<evidence type="ECO:0000313" key="3">
    <source>
        <dbReference type="Proteomes" id="UP000756921"/>
    </source>
</evidence>
<dbReference type="InterPro" id="IPR028116">
    <property type="entry name" value="Cis-CaaD-like"/>
</dbReference>
<dbReference type="EMBL" id="WJXW01000003">
    <property type="protein sequence ID" value="KAF9738779.1"/>
    <property type="molecule type" value="Genomic_DNA"/>
</dbReference>
<feature type="domain" description="Tautomerase cis-CaaD-like" evidence="1">
    <location>
        <begin position="1"/>
        <end position="152"/>
    </location>
</feature>
<dbReference type="Pfam" id="PF14832">
    <property type="entry name" value="Tautomerase_3"/>
    <property type="match status" value="1"/>
</dbReference>
<comment type="caution">
    <text evidence="2">The sequence shown here is derived from an EMBL/GenBank/DDBJ whole genome shotgun (WGS) entry which is preliminary data.</text>
</comment>
<sequence length="163" mass="18251">MPLWMIYHPPSTFTSEDEKAALAKDITAVYTAVPLPAFYVNVLFVPLPATSIYIGGTARPSPHTSANEPGSDSSVPFIRVTIQHIARTLPNDEVRDRFLKTVDEALKPHVADKGYDWEYSIEETRRDLWKVQGMVPPMPGSDAELEWVRENKALAFEPARGNL</sequence>
<dbReference type="InterPro" id="IPR014347">
    <property type="entry name" value="Tautomerase/MIF_sf"/>
</dbReference>
<keyword evidence="3" id="KW-1185">Reference proteome</keyword>
<reference evidence="2" key="1">
    <citation type="journal article" date="2020" name="Mol. Plant Microbe Interact.">
        <title>Genome Sequence of the Biocontrol Agent Coniothyrium minitans strain Conio (IMI 134523).</title>
        <authorList>
            <person name="Patel D."/>
            <person name="Shittu T.A."/>
            <person name="Baroncelli R."/>
            <person name="Muthumeenakshi S."/>
            <person name="Osborne T.H."/>
            <person name="Janganan T.K."/>
            <person name="Sreenivasaprasad S."/>
        </authorList>
    </citation>
    <scope>NUCLEOTIDE SEQUENCE</scope>
    <source>
        <strain evidence="2">Conio</strain>
    </source>
</reference>
<proteinExistence type="predicted"/>
<dbReference type="Gene3D" id="3.30.429.10">
    <property type="entry name" value="Macrophage Migration Inhibitory Factor"/>
    <property type="match status" value="1"/>
</dbReference>
<accession>A0A9P6GNQ6</accession>
<gene>
    <name evidence="2" type="ORF">PMIN01_04062</name>
</gene>
<evidence type="ECO:0000313" key="2">
    <source>
        <dbReference type="EMBL" id="KAF9738779.1"/>
    </source>
</evidence>
<dbReference type="Proteomes" id="UP000756921">
    <property type="component" value="Unassembled WGS sequence"/>
</dbReference>
<evidence type="ECO:0000259" key="1">
    <source>
        <dbReference type="Pfam" id="PF14832"/>
    </source>
</evidence>